<name>A0A2P2QKQ9_RHIMU</name>
<dbReference type="AlphaFoldDB" id="A0A2P2QKQ9"/>
<protein>
    <submittedName>
        <fullName evidence="1">Uncharacterized protein</fullName>
    </submittedName>
</protein>
<dbReference type="EMBL" id="GGEC01087069">
    <property type="protein sequence ID" value="MBX67553.1"/>
    <property type="molecule type" value="Transcribed_RNA"/>
</dbReference>
<evidence type="ECO:0000313" key="1">
    <source>
        <dbReference type="EMBL" id="MBX67553.1"/>
    </source>
</evidence>
<proteinExistence type="predicted"/>
<organism evidence="1">
    <name type="scientific">Rhizophora mucronata</name>
    <name type="common">Asiatic mangrove</name>
    <dbReference type="NCBI Taxonomy" id="61149"/>
    <lineage>
        <taxon>Eukaryota</taxon>
        <taxon>Viridiplantae</taxon>
        <taxon>Streptophyta</taxon>
        <taxon>Embryophyta</taxon>
        <taxon>Tracheophyta</taxon>
        <taxon>Spermatophyta</taxon>
        <taxon>Magnoliopsida</taxon>
        <taxon>eudicotyledons</taxon>
        <taxon>Gunneridae</taxon>
        <taxon>Pentapetalae</taxon>
        <taxon>rosids</taxon>
        <taxon>fabids</taxon>
        <taxon>Malpighiales</taxon>
        <taxon>Rhizophoraceae</taxon>
        <taxon>Rhizophora</taxon>
    </lineage>
</organism>
<reference evidence="1" key="1">
    <citation type="submission" date="2018-02" db="EMBL/GenBank/DDBJ databases">
        <title>Rhizophora mucronata_Transcriptome.</title>
        <authorList>
            <person name="Meera S.P."/>
            <person name="Sreeshan A."/>
            <person name="Augustine A."/>
        </authorList>
    </citation>
    <scope>NUCLEOTIDE SEQUENCE</scope>
    <source>
        <tissue evidence="1">Leaf</tissue>
    </source>
</reference>
<accession>A0A2P2QKQ9</accession>
<sequence length="48" mass="5370">MGKPVHQIVTKTLNRHQTSQCIGPGMTSSNSQYFLQLTDALVPQLTWI</sequence>